<sequence length="558" mass="63693">MDVVIRTLAIMEFRFRIRVHRRVPRLDKYSTSSAGEAAAFIDLLPIDERTSRDLHTDKDMEGSLCSPNKKTRREAKRDRLSELPDDILLNILERVDTLDALRTCILSKRLLRLPAMFSRFDINIRSLTRHHGRAWLSLGSSTSTDIALCDIARYNNALAAVTEKILCASRLEVPVIHELKVTCYLRPDECLPAITRAFACIMATHKVDNAEFVPLVEKPFPECTAEERECYAKVFNFCLADCPAAFAGLTRLCLRSMWFHKVDIPNILTTCRRLEYLLLSCCRVGVYSVVLQVEHAQLVELHIEHVHFVAVHLKRVPKLQRLTCAGWLYPANPLSFGYVPQLSKLKLVEAGVSSTKNLQFSQLLAHVPSISDLHLDFRSEKIWVVPESPKLLAPVFGKLKIVNLDNLPEGCDIAWTMFILEAALSLREICITVWDHWCTMVKDKDNRRRRGYCEKANVEWEPSASSGFKHKNLVKLTIYGFQPDENMVRYVRRIMEVAVNIGEISLHDRKTDYCCHDKIKDCPSTYPTTAEEMDMLRVEITKGLGTVASPAVIHFRSK</sequence>
<reference evidence="1" key="1">
    <citation type="submission" date="2021-05" db="EMBL/GenBank/DDBJ databases">
        <authorList>
            <person name="Scholz U."/>
            <person name="Mascher M."/>
            <person name="Fiebig A."/>
        </authorList>
    </citation>
    <scope>NUCLEOTIDE SEQUENCE [LARGE SCALE GENOMIC DNA]</scope>
</reference>
<proteinExistence type="predicted"/>
<keyword evidence="2" id="KW-1185">Reference proteome</keyword>
<protein>
    <submittedName>
        <fullName evidence="1">Uncharacterized protein</fullName>
    </submittedName>
</protein>
<evidence type="ECO:0000313" key="1">
    <source>
        <dbReference type="EnsemblPlants" id="AVESA.00010b.r2.6CG1127490.1.CDS"/>
    </source>
</evidence>
<evidence type="ECO:0000313" key="2">
    <source>
        <dbReference type="Proteomes" id="UP001732700"/>
    </source>
</evidence>
<reference evidence="1" key="2">
    <citation type="submission" date="2025-09" db="UniProtKB">
        <authorList>
            <consortium name="EnsemblPlants"/>
        </authorList>
    </citation>
    <scope>IDENTIFICATION</scope>
</reference>
<organism evidence="1 2">
    <name type="scientific">Avena sativa</name>
    <name type="common">Oat</name>
    <dbReference type="NCBI Taxonomy" id="4498"/>
    <lineage>
        <taxon>Eukaryota</taxon>
        <taxon>Viridiplantae</taxon>
        <taxon>Streptophyta</taxon>
        <taxon>Embryophyta</taxon>
        <taxon>Tracheophyta</taxon>
        <taxon>Spermatophyta</taxon>
        <taxon>Magnoliopsida</taxon>
        <taxon>Liliopsida</taxon>
        <taxon>Poales</taxon>
        <taxon>Poaceae</taxon>
        <taxon>BOP clade</taxon>
        <taxon>Pooideae</taxon>
        <taxon>Poodae</taxon>
        <taxon>Poeae</taxon>
        <taxon>Poeae Chloroplast Group 1 (Aveneae type)</taxon>
        <taxon>Aveninae</taxon>
        <taxon>Avena</taxon>
    </lineage>
</organism>
<accession>A0ACD5Z4G8</accession>
<dbReference type="Proteomes" id="UP001732700">
    <property type="component" value="Chromosome 6C"/>
</dbReference>
<dbReference type="EnsemblPlants" id="AVESA.00010b.r2.6CG1127490.1">
    <property type="protein sequence ID" value="AVESA.00010b.r2.6CG1127490.1.CDS"/>
    <property type="gene ID" value="AVESA.00010b.r2.6CG1127490"/>
</dbReference>
<name>A0ACD5Z4G8_AVESA</name>